<evidence type="ECO:0000313" key="3">
    <source>
        <dbReference type="Proteomes" id="UP001597042"/>
    </source>
</evidence>
<dbReference type="InterPro" id="IPR036188">
    <property type="entry name" value="FAD/NAD-bd_sf"/>
</dbReference>
<dbReference type="PANTHER" id="PTHR42923">
    <property type="entry name" value="PROTOPORPHYRINOGEN OXIDASE"/>
    <property type="match status" value="1"/>
</dbReference>
<gene>
    <name evidence="2" type="ORF">ACFQZV_06775</name>
</gene>
<dbReference type="Gene3D" id="3.50.50.60">
    <property type="entry name" value="FAD/NAD(P)-binding domain"/>
    <property type="match status" value="1"/>
</dbReference>
<feature type="domain" description="Amine oxidase" evidence="1">
    <location>
        <begin position="12"/>
        <end position="249"/>
    </location>
</feature>
<dbReference type="Gene3D" id="1.10.3110.10">
    <property type="entry name" value="protoporphyrinogen ix oxidase, domain 3"/>
    <property type="match status" value="1"/>
</dbReference>
<organism evidence="2 3">
    <name type="scientific">Microbacterium koreense</name>
    <dbReference type="NCBI Taxonomy" id="323761"/>
    <lineage>
        <taxon>Bacteria</taxon>
        <taxon>Bacillati</taxon>
        <taxon>Actinomycetota</taxon>
        <taxon>Actinomycetes</taxon>
        <taxon>Micrococcales</taxon>
        <taxon>Microbacteriaceae</taxon>
        <taxon>Microbacterium</taxon>
    </lineage>
</organism>
<name>A0ABW2ZQT8_9MICO</name>
<dbReference type="PANTHER" id="PTHR42923:SF3">
    <property type="entry name" value="PROTOPORPHYRINOGEN OXIDASE"/>
    <property type="match status" value="1"/>
</dbReference>
<keyword evidence="3" id="KW-1185">Reference proteome</keyword>
<dbReference type="InterPro" id="IPR002937">
    <property type="entry name" value="Amino_oxidase"/>
</dbReference>
<dbReference type="RefSeq" id="WP_378752045.1">
    <property type="nucleotide sequence ID" value="NZ_JBHSSV010000008.1"/>
</dbReference>
<dbReference type="Pfam" id="PF01593">
    <property type="entry name" value="Amino_oxidase"/>
    <property type="match status" value="1"/>
</dbReference>
<dbReference type="EMBL" id="JBHTIM010000001">
    <property type="protein sequence ID" value="MFD0781002.1"/>
    <property type="molecule type" value="Genomic_DNA"/>
</dbReference>
<dbReference type="Gene3D" id="3.90.660.20">
    <property type="entry name" value="Protoporphyrinogen oxidase, mitochondrial, domain 2"/>
    <property type="match status" value="1"/>
</dbReference>
<evidence type="ECO:0000313" key="2">
    <source>
        <dbReference type="EMBL" id="MFD0781002.1"/>
    </source>
</evidence>
<proteinExistence type="predicted"/>
<dbReference type="SUPFAM" id="SSF51905">
    <property type="entry name" value="FAD/NAD(P)-binding domain"/>
    <property type="match status" value="1"/>
</dbReference>
<accession>A0ABW2ZQT8</accession>
<reference evidence="3" key="1">
    <citation type="journal article" date="2019" name="Int. J. Syst. Evol. Microbiol.">
        <title>The Global Catalogue of Microorganisms (GCM) 10K type strain sequencing project: providing services to taxonomists for standard genome sequencing and annotation.</title>
        <authorList>
            <consortium name="The Broad Institute Genomics Platform"/>
            <consortium name="The Broad Institute Genome Sequencing Center for Infectious Disease"/>
            <person name="Wu L."/>
            <person name="Ma J."/>
        </authorList>
    </citation>
    <scope>NUCLEOTIDE SEQUENCE [LARGE SCALE GENOMIC DNA]</scope>
    <source>
        <strain evidence="3">CCUG 50754</strain>
    </source>
</reference>
<dbReference type="InterPro" id="IPR050464">
    <property type="entry name" value="Zeta_carotene_desat/Oxidored"/>
</dbReference>
<protein>
    <submittedName>
        <fullName evidence="2">Protoporphyrinogen/coproporphyrinogen oxidase</fullName>
    </submittedName>
</protein>
<evidence type="ECO:0000259" key="1">
    <source>
        <dbReference type="Pfam" id="PF01593"/>
    </source>
</evidence>
<dbReference type="Proteomes" id="UP001597042">
    <property type="component" value="Unassembled WGS sequence"/>
</dbReference>
<comment type="caution">
    <text evidence="2">The sequence shown here is derived from an EMBL/GenBank/DDBJ whole genome shotgun (WGS) entry which is preliminary data.</text>
</comment>
<sequence length="420" mass="43245">MTSDVLVIGGGIGGLVVARRLAVAGRRVTVFERSDTLGGQVARVAVGGLMVDAAAESFATRGGDVARLAAELGLADRIITPSGSAAWVYRSDGTAVPLPATGLMGIPGAPFAPDVVRALGRYGALRAAMDGVLPARVGGHATSIGQLVRARMGRRVVDRLVGPIVRGVHSTTADALPLDRVAPRLQERIVEHGSLAGAVRALRAQAPAGAQVASFDGGLHTLVSALVDDGVRHGAIYRTGAEVTDITAETAVVDGERHRGTVVRAFGDPAPDRRRVTLVTLVVEGEGLGEEPRGTGLLVADRAPGIRARALTHMSAKWAWIREAAAPRHVLRLSYDGEPEAPVAQARVDAAALLGARIDTVHDAAVLTWDRGVVDTPGVLTVGESRAGTGLAAVVSHAERVAADIVSTSSDDAGRGRIEG</sequence>